<protein>
    <recommendedName>
        <fullName evidence="3">XRE family transcriptional regulator</fullName>
    </recommendedName>
</protein>
<dbReference type="Proteomes" id="UP000076661">
    <property type="component" value="Unassembled WGS sequence"/>
</dbReference>
<dbReference type="RefSeq" id="WP_063382091.1">
    <property type="nucleotide sequence ID" value="NZ_AUXX01000034.1"/>
</dbReference>
<reference evidence="1 2" key="1">
    <citation type="submission" date="2013-07" db="EMBL/GenBank/DDBJ databases">
        <title>Comparative Genomic and Metabolomic Analysis of Twelve Strains of Pseudoalteromonas luteoviolacea.</title>
        <authorList>
            <person name="Vynne N.G."/>
            <person name="Mansson M."/>
            <person name="Gram L."/>
        </authorList>
    </citation>
    <scope>NUCLEOTIDE SEQUENCE [LARGE SCALE GENOMIC DNA]</scope>
    <source>
        <strain evidence="1 2">S4060-1</strain>
    </source>
</reference>
<dbReference type="EMBL" id="AUXX01000034">
    <property type="protein sequence ID" value="KZN63304.1"/>
    <property type="molecule type" value="Genomic_DNA"/>
</dbReference>
<dbReference type="PATRIC" id="fig|1365257.3.peg.3710"/>
<evidence type="ECO:0008006" key="3">
    <source>
        <dbReference type="Google" id="ProtNLM"/>
    </source>
</evidence>
<gene>
    <name evidence="1" type="ORF">N478_03380</name>
</gene>
<sequence length="75" mass="8421">MTSKELLAVRDLLSLTNQNLGKELGYACTKHQCKQIDNLVNGDSKIKPVVVLALECLARRKGKYKEFLAIQKKFG</sequence>
<proteinExistence type="predicted"/>
<name>A0A167KUP2_9GAMM</name>
<accession>A0A167KUP2</accession>
<comment type="caution">
    <text evidence="1">The sequence shown here is derived from an EMBL/GenBank/DDBJ whole genome shotgun (WGS) entry which is preliminary data.</text>
</comment>
<organism evidence="1 2">
    <name type="scientific">Pseudoalteromonas luteoviolacea S4060-1</name>
    <dbReference type="NCBI Taxonomy" id="1365257"/>
    <lineage>
        <taxon>Bacteria</taxon>
        <taxon>Pseudomonadati</taxon>
        <taxon>Pseudomonadota</taxon>
        <taxon>Gammaproteobacteria</taxon>
        <taxon>Alteromonadales</taxon>
        <taxon>Pseudoalteromonadaceae</taxon>
        <taxon>Pseudoalteromonas</taxon>
    </lineage>
</organism>
<evidence type="ECO:0000313" key="1">
    <source>
        <dbReference type="EMBL" id="KZN63304.1"/>
    </source>
</evidence>
<dbReference type="AlphaFoldDB" id="A0A167KUP2"/>
<evidence type="ECO:0000313" key="2">
    <source>
        <dbReference type="Proteomes" id="UP000076661"/>
    </source>
</evidence>